<proteinExistence type="predicted"/>
<dbReference type="PANTHER" id="PTHR36302">
    <property type="entry name" value="BLR7088 PROTEIN"/>
    <property type="match status" value="1"/>
</dbReference>
<dbReference type="InterPro" id="IPR058248">
    <property type="entry name" value="Lxx211020-like"/>
</dbReference>
<dbReference type="PANTHER" id="PTHR36302:SF1">
    <property type="entry name" value="COPPER CHAPERONE PCU(A)C"/>
    <property type="match status" value="1"/>
</dbReference>
<keyword evidence="1" id="KW-0732">Signal</keyword>
<accession>A0ABW3TIE9</accession>
<gene>
    <name evidence="2" type="ORF">ACFQ3U_00405</name>
</gene>
<comment type="caution">
    <text evidence="2">The sequence shown here is derived from an EMBL/GenBank/DDBJ whole genome shotgun (WGS) entry which is preliminary data.</text>
</comment>
<dbReference type="SUPFAM" id="SSF110087">
    <property type="entry name" value="DR1885-like metal-binding protein"/>
    <property type="match status" value="1"/>
</dbReference>
<dbReference type="PROSITE" id="PS51318">
    <property type="entry name" value="TAT"/>
    <property type="match status" value="1"/>
</dbReference>
<dbReference type="Pfam" id="PF04314">
    <property type="entry name" value="PCuAC"/>
    <property type="match status" value="1"/>
</dbReference>
<dbReference type="EMBL" id="JBHTLY010000001">
    <property type="protein sequence ID" value="MFD1200355.1"/>
    <property type="molecule type" value="Genomic_DNA"/>
</dbReference>
<dbReference type="InterPro" id="IPR007410">
    <property type="entry name" value="LpqE-like"/>
</dbReference>
<reference evidence="3" key="1">
    <citation type="journal article" date="2019" name="Int. J. Syst. Evol. Microbiol.">
        <title>The Global Catalogue of Microorganisms (GCM) 10K type strain sequencing project: providing services to taxonomists for standard genome sequencing and annotation.</title>
        <authorList>
            <consortium name="The Broad Institute Genomics Platform"/>
            <consortium name="The Broad Institute Genome Sequencing Center for Infectious Disease"/>
            <person name="Wu L."/>
            <person name="Ma J."/>
        </authorList>
    </citation>
    <scope>NUCLEOTIDE SEQUENCE [LARGE SCALE GENOMIC DNA]</scope>
    <source>
        <strain evidence="3">CCUG 50213</strain>
    </source>
</reference>
<feature type="signal peptide" evidence="1">
    <location>
        <begin position="1"/>
        <end position="36"/>
    </location>
</feature>
<dbReference type="Proteomes" id="UP001597181">
    <property type="component" value="Unassembled WGS sequence"/>
</dbReference>
<dbReference type="RefSeq" id="WP_343958472.1">
    <property type="nucleotide sequence ID" value="NZ_BAAAKZ010000003.1"/>
</dbReference>
<evidence type="ECO:0000313" key="2">
    <source>
        <dbReference type="EMBL" id="MFD1200355.1"/>
    </source>
</evidence>
<name>A0ABW3TIE9_9MICO</name>
<organism evidence="2 3">
    <name type="scientific">Leucobacter albus</name>
    <dbReference type="NCBI Taxonomy" id="272210"/>
    <lineage>
        <taxon>Bacteria</taxon>
        <taxon>Bacillati</taxon>
        <taxon>Actinomycetota</taxon>
        <taxon>Actinomycetes</taxon>
        <taxon>Micrococcales</taxon>
        <taxon>Microbacteriaceae</taxon>
        <taxon>Leucobacter</taxon>
    </lineage>
</organism>
<evidence type="ECO:0000256" key="1">
    <source>
        <dbReference type="SAM" id="SignalP"/>
    </source>
</evidence>
<feature type="chain" id="PRO_5046086832" evidence="1">
    <location>
        <begin position="37"/>
        <end position="206"/>
    </location>
</feature>
<sequence>MFITHRTQRSRRAAVGLAGAAAAFALVLAGCSSSSAPENSAQEQSAPAAETGVTASDMWVKATAPDVQPGEAMSGVFGTLENHGDEDLVITSLKSDVAGVTELHEVVDGKMRKIEGDVTVPAGGKLQLEPGANHIMLMDIQQPLSPGDDVTITLTFSDGSTLEIVALVKDTSGANESYEDIEMDHGDMDMSEGMDMSGDADAMSHG</sequence>
<dbReference type="PROSITE" id="PS51257">
    <property type="entry name" value="PROKAR_LIPOPROTEIN"/>
    <property type="match status" value="1"/>
</dbReference>
<dbReference type="Gene3D" id="2.60.40.1890">
    <property type="entry name" value="PCu(A)C copper chaperone"/>
    <property type="match status" value="1"/>
</dbReference>
<dbReference type="InterPro" id="IPR006311">
    <property type="entry name" value="TAT_signal"/>
</dbReference>
<dbReference type="InterPro" id="IPR036182">
    <property type="entry name" value="PCuAC_sf"/>
</dbReference>
<protein>
    <submittedName>
        <fullName evidence="2">Copper chaperone PCu(A)C</fullName>
    </submittedName>
</protein>
<evidence type="ECO:0000313" key="3">
    <source>
        <dbReference type="Proteomes" id="UP001597181"/>
    </source>
</evidence>
<keyword evidence="3" id="KW-1185">Reference proteome</keyword>